<dbReference type="PRINTS" id="PR00702">
    <property type="entry name" value="ACRIFLAVINRP"/>
</dbReference>
<dbReference type="PANTHER" id="PTHR32063:SF13">
    <property type="entry name" value="MULTIDRUG EFFLUX PUMP SUBUNIT ACRB-RELATED"/>
    <property type="match status" value="1"/>
</dbReference>
<dbReference type="Gene3D" id="3.30.70.1320">
    <property type="entry name" value="Multidrug efflux transporter AcrB pore domain like"/>
    <property type="match status" value="1"/>
</dbReference>
<protein>
    <submittedName>
        <fullName evidence="1">Multidrug efflux RND transporter permease subunit</fullName>
    </submittedName>
</protein>
<accession>A0A6N8QA61</accession>
<name>A0A6N8QA61_ECOLX</name>
<dbReference type="GO" id="GO:0042910">
    <property type="term" value="F:xenobiotic transmembrane transporter activity"/>
    <property type="evidence" value="ECO:0007669"/>
    <property type="project" value="TreeGrafter"/>
</dbReference>
<sequence length="175" mass="18465">MANYFIDRPVFAWVLAIIMMLAGGLAIMNLPVAQYPQIAPPTITVSATYPGADAQTVEDSVTQVIEQNMNGLDGLMYMSSTSDAAGNASITLTFETGTSPDIAQVQVQNKLQLAMPSLPEAVQQQGISVDKSSSNILMVAAFISDNGSLNQYDIADYVASNIKDPLSRTAGVGSV</sequence>
<dbReference type="EMBL" id="WUIG01000128">
    <property type="protein sequence ID" value="MXJ08733.1"/>
    <property type="molecule type" value="Genomic_DNA"/>
</dbReference>
<evidence type="ECO:0000313" key="1">
    <source>
        <dbReference type="EMBL" id="MXJ08733.1"/>
    </source>
</evidence>
<dbReference type="GO" id="GO:0005886">
    <property type="term" value="C:plasma membrane"/>
    <property type="evidence" value="ECO:0007669"/>
    <property type="project" value="TreeGrafter"/>
</dbReference>
<dbReference type="AlphaFoldDB" id="A0A6N8QA61"/>
<organism evidence="1 2">
    <name type="scientific">Escherichia coli</name>
    <dbReference type="NCBI Taxonomy" id="562"/>
    <lineage>
        <taxon>Bacteria</taxon>
        <taxon>Pseudomonadati</taxon>
        <taxon>Pseudomonadota</taxon>
        <taxon>Gammaproteobacteria</taxon>
        <taxon>Enterobacterales</taxon>
        <taxon>Enterobacteriaceae</taxon>
        <taxon>Escherichia</taxon>
    </lineage>
</organism>
<proteinExistence type="predicted"/>
<dbReference type="InterPro" id="IPR001036">
    <property type="entry name" value="Acrflvin-R"/>
</dbReference>
<dbReference type="FunFam" id="3.30.70.1430:FF:000001">
    <property type="entry name" value="Efflux pump membrane transporter"/>
    <property type="match status" value="1"/>
</dbReference>
<dbReference type="Pfam" id="PF00873">
    <property type="entry name" value="ACR_tran"/>
    <property type="match status" value="1"/>
</dbReference>
<feature type="non-terminal residue" evidence="1">
    <location>
        <position position="175"/>
    </location>
</feature>
<dbReference type="Proteomes" id="UP000447081">
    <property type="component" value="Unassembled WGS sequence"/>
</dbReference>
<evidence type="ECO:0000313" key="2">
    <source>
        <dbReference type="Proteomes" id="UP000447081"/>
    </source>
</evidence>
<dbReference type="RefSeq" id="WP_369760084.1">
    <property type="nucleotide sequence ID" value="NZ_JBJYMW010000015.1"/>
</dbReference>
<gene>
    <name evidence="1" type="ORF">GRW24_09620</name>
</gene>
<dbReference type="SUPFAM" id="SSF82693">
    <property type="entry name" value="Multidrug efflux transporter AcrB pore domain, PN1, PN2, PC1 and PC2 subdomains"/>
    <property type="match status" value="2"/>
</dbReference>
<reference evidence="1 2" key="1">
    <citation type="submission" date="2019-12" db="EMBL/GenBank/DDBJ databases">
        <title>Enteriobacteria Tanzani isolates_10434.</title>
        <authorList>
            <person name="Subbiah M."/>
            <person name="Call D."/>
        </authorList>
    </citation>
    <scope>NUCLEOTIDE SEQUENCE [LARGE SCALE GENOMIC DNA]</scope>
    <source>
        <strain evidence="1 2">10434wG3</strain>
    </source>
</reference>
<comment type="caution">
    <text evidence="1">The sequence shown here is derived from an EMBL/GenBank/DDBJ whole genome shotgun (WGS) entry which is preliminary data.</text>
</comment>
<dbReference type="PANTHER" id="PTHR32063">
    <property type="match status" value="1"/>
</dbReference>
<dbReference type="Gene3D" id="3.30.70.1430">
    <property type="entry name" value="Multidrug efflux transporter AcrB pore domain"/>
    <property type="match status" value="1"/>
</dbReference>
<dbReference type="Gene3D" id="1.20.1640.10">
    <property type="entry name" value="Multidrug efflux transporter AcrB transmembrane domain"/>
    <property type="match status" value="1"/>
</dbReference>